<protein>
    <submittedName>
        <fullName evidence="1">Capsid protein</fullName>
    </submittedName>
</protein>
<name>A0A8A4XC87_9VIRU</name>
<evidence type="ECO:0000313" key="1">
    <source>
        <dbReference type="EMBL" id="QTE03374.1"/>
    </source>
</evidence>
<sequence length="255" mass="27596">MKGHKRKFVGSYYHGYDLHHRDRGMRQHRRTGHSAIFTGRVVDMDEGEDKQRNGFDAAMIPGVDGKLIFGFPNAILTTMRYCTSVALVASAGASAIHVFSANSIFDPDVTGVGHQPMYRDQYAALYENYVVLGSKISVEFVNHNTGSGAVVSISGDNDTTIVSAVDTRTEQSNAISAAMAPASKNTLFMNYSPEKHLGTADTDTGITATGSSPTNQWYYGIAACHIDSTSSLTVYARVIIEYTVKFTELISNGGS</sequence>
<organism evidence="1">
    <name type="scientific">Grus japonensis CRESS-DNA-virus sp</name>
    <dbReference type="NCBI Taxonomy" id="2815045"/>
    <lineage>
        <taxon>Viruses</taxon>
        <taxon>Monodnaviria</taxon>
        <taxon>Shotokuvirae</taxon>
        <taxon>Cressdnaviricota</taxon>
    </lineage>
</organism>
<reference evidence="1" key="1">
    <citation type="submission" date="2020-10" db="EMBL/GenBank/DDBJ databases">
        <title>CRESS DNA virus dark matter in the feces of wild birds.</title>
        <authorList>
            <person name="Yang S."/>
            <person name="Zhang W."/>
        </authorList>
    </citation>
    <scope>NUCLEOTIDE SEQUENCE</scope>
    <source>
        <strain evidence="1">Cra70cre14</strain>
    </source>
</reference>
<proteinExistence type="predicted"/>
<dbReference type="EMBL" id="MW182761">
    <property type="protein sequence ID" value="QTE03374.1"/>
    <property type="molecule type" value="Genomic_DNA"/>
</dbReference>
<accession>A0A8A4XC87</accession>